<dbReference type="PANTHER" id="PTHR33096:SF1">
    <property type="entry name" value="CXC1-LIKE CYSTEINE CLUSTER ASSOCIATED WITH KDZ TRANSPOSASES DOMAIN-CONTAINING PROTEIN"/>
    <property type="match status" value="1"/>
</dbReference>
<organism evidence="2 3">
    <name type="scientific">Pocillopora damicornis</name>
    <name type="common">Cauliflower coral</name>
    <name type="synonym">Millepora damicornis</name>
    <dbReference type="NCBI Taxonomy" id="46731"/>
    <lineage>
        <taxon>Eukaryota</taxon>
        <taxon>Metazoa</taxon>
        <taxon>Cnidaria</taxon>
        <taxon>Anthozoa</taxon>
        <taxon>Hexacorallia</taxon>
        <taxon>Scleractinia</taxon>
        <taxon>Astrocoeniina</taxon>
        <taxon>Pocilloporidae</taxon>
        <taxon>Pocillopora</taxon>
    </lineage>
</organism>
<evidence type="ECO:0000259" key="1">
    <source>
        <dbReference type="Pfam" id="PF18802"/>
    </source>
</evidence>
<sequence>MPYRFGECVWTTPHNMDHGYVHDFIAVGFCMYEPEAITLIRNSFWLSSPKQPQVAFDLGFMALFQYIFLECRVSLLKLRTSTGSLLEIVSRSSCMSSILSNLKQFNPSYENDDECPACPKEKGSLFISIDALFGCVQKCSAGTNGKSSNHGEELFINQEKVDAFPANYSKRPSGKST</sequence>
<evidence type="ECO:0000313" key="3">
    <source>
        <dbReference type="Proteomes" id="UP000275408"/>
    </source>
</evidence>
<dbReference type="EMBL" id="RCHS01003878">
    <property type="protein sequence ID" value="RMX39074.1"/>
    <property type="molecule type" value="Genomic_DNA"/>
</dbReference>
<protein>
    <recommendedName>
        <fullName evidence="1">CxC1-like cysteine cluster associated with KDZ transposases domain-containing protein</fullName>
    </recommendedName>
</protein>
<feature type="non-terminal residue" evidence="2">
    <location>
        <position position="177"/>
    </location>
</feature>
<name>A0A3M6TCV4_POCDA</name>
<dbReference type="OrthoDB" id="5988288at2759"/>
<dbReference type="PANTHER" id="PTHR33096">
    <property type="entry name" value="CXC2 DOMAIN-CONTAINING PROTEIN"/>
    <property type="match status" value="1"/>
</dbReference>
<reference evidence="2 3" key="1">
    <citation type="journal article" date="2018" name="Sci. Rep.">
        <title>Comparative analysis of the Pocillopora damicornis genome highlights role of immune system in coral evolution.</title>
        <authorList>
            <person name="Cunning R."/>
            <person name="Bay R.A."/>
            <person name="Gillette P."/>
            <person name="Baker A.C."/>
            <person name="Traylor-Knowles N."/>
        </authorList>
    </citation>
    <scope>NUCLEOTIDE SEQUENCE [LARGE SCALE GENOMIC DNA]</scope>
    <source>
        <strain evidence="2">RSMAS</strain>
        <tissue evidence="2">Whole animal</tissue>
    </source>
</reference>
<feature type="domain" description="CxC1-like cysteine cluster associated with KDZ transposases" evidence="1">
    <location>
        <begin position="25"/>
        <end position="82"/>
    </location>
</feature>
<accession>A0A3M6TCV4</accession>
<dbReference type="AlphaFoldDB" id="A0A3M6TCV4"/>
<keyword evidence="3" id="KW-1185">Reference proteome</keyword>
<comment type="caution">
    <text evidence="2">The sequence shown here is derived from an EMBL/GenBank/DDBJ whole genome shotgun (WGS) entry which is preliminary data.</text>
</comment>
<evidence type="ECO:0000313" key="2">
    <source>
        <dbReference type="EMBL" id="RMX39074.1"/>
    </source>
</evidence>
<gene>
    <name evidence="2" type="ORF">pdam_00017538</name>
</gene>
<dbReference type="Pfam" id="PF18802">
    <property type="entry name" value="CxC1"/>
    <property type="match status" value="1"/>
</dbReference>
<dbReference type="Proteomes" id="UP000275408">
    <property type="component" value="Unassembled WGS sequence"/>
</dbReference>
<proteinExistence type="predicted"/>
<dbReference type="InterPro" id="IPR041320">
    <property type="entry name" value="CxC1"/>
</dbReference>